<dbReference type="Proteomes" id="UP000514515">
    <property type="component" value="Segment"/>
</dbReference>
<keyword evidence="2" id="KW-1185">Reference proteome</keyword>
<evidence type="ECO:0000313" key="1">
    <source>
        <dbReference type="EMBL" id="QMP18273.1"/>
    </source>
</evidence>
<name>A0A7D7JVN6_9CAUD</name>
<proteinExistence type="predicted"/>
<dbReference type="EMBL" id="MT227925">
    <property type="protein sequence ID" value="QMP18273.1"/>
    <property type="molecule type" value="Genomic_DNA"/>
</dbReference>
<evidence type="ECO:0000313" key="2">
    <source>
        <dbReference type="Proteomes" id="UP000514515"/>
    </source>
</evidence>
<accession>A0A7D7JVN6</accession>
<reference evidence="1 2" key="1">
    <citation type="submission" date="2020-03" db="EMBL/GenBank/DDBJ databases">
        <authorList>
            <person name="Chen G."/>
            <person name="Lin M."/>
            <person name="Fu H."/>
        </authorList>
    </citation>
    <scope>NUCLEOTIDE SEQUENCE [LARGE SCALE GENOMIC DNA]</scope>
</reference>
<organism evidence="1 2">
    <name type="scientific">Vibrio phage phiV141</name>
    <dbReference type="NCBI Taxonomy" id="2723905"/>
    <lineage>
        <taxon>Viruses</taxon>
        <taxon>Duplodnaviria</taxon>
        <taxon>Heunggongvirae</taxon>
        <taxon>Uroviricota</taxon>
        <taxon>Caudoviricetes</taxon>
        <taxon>Autographivirales</taxon>
        <taxon>Autographivirales incertae sedis</taxon>
        <taxon>Fujianvirus</taxon>
        <taxon>Fujianvirus V141</taxon>
    </lineage>
</organism>
<protein>
    <submittedName>
        <fullName evidence="1">Uncharacterized protein</fullName>
    </submittedName>
</protein>
<gene>
    <name evidence="1" type="ORF">phiV141_16</name>
</gene>
<sequence length="101" mass="11640">MKSKIEDLQCPCGCELGVPHRLELLYHHLVAQGYEVTGLVNCESGVHSQVTFRVKDIHPDAVNKHIMQLRKELGFDVLVWFDQAEMQWLCDVNYKHGVMYA</sequence>